<evidence type="ECO:0000256" key="4">
    <source>
        <dbReference type="ARBA" id="ARBA00022448"/>
    </source>
</evidence>
<evidence type="ECO:0000256" key="9">
    <source>
        <dbReference type="ARBA" id="ARBA00022906"/>
    </source>
</evidence>
<dbReference type="InterPro" id="IPR006127">
    <property type="entry name" value="ZnuA-like"/>
</dbReference>
<keyword evidence="6 13" id="KW-0732">Signal</keyword>
<keyword evidence="10" id="KW-0406">Ion transport</keyword>
<feature type="region of interest" description="Disordered" evidence="12">
    <location>
        <begin position="137"/>
        <end position="158"/>
    </location>
</feature>
<evidence type="ECO:0000256" key="13">
    <source>
        <dbReference type="SAM" id="SignalP"/>
    </source>
</evidence>
<keyword evidence="4" id="KW-0813">Transport</keyword>
<dbReference type="CDD" id="cd01019">
    <property type="entry name" value="ZnuA"/>
    <property type="match status" value="1"/>
</dbReference>
<evidence type="ECO:0000256" key="12">
    <source>
        <dbReference type="SAM" id="MobiDB-lite"/>
    </source>
</evidence>
<dbReference type="InterPro" id="IPR050492">
    <property type="entry name" value="Bact_metal-bind_prot9"/>
</dbReference>
<dbReference type="RefSeq" id="WP_275820355.1">
    <property type="nucleotide sequence ID" value="NZ_JARHUD010000002.1"/>
</dbReference>
<dbReference type="Proteomes" id="UP001215503">
    <property type="component" value="Unassembled WGS sequence"/>
</dbReference>
<accession>A0ABT5YJR1</accession>
<evidence type="ECO:0000256" key="2">
    <source>
        <dbReference type="ARBA" id="ARBA00011028"/>
    </source>
</evidence>
<dbReference type="Pfam" id="PF01297">
    <property type="entry name" value="ZnuA"/>
    <property type="match status" value="1"/>
</dbReference>
<evidence type="ECO:0000256" key="3">
    <source>
        <dbReference type="ARBA" id="ARBA00015915"/>
    </source>
</evidence>
<evidence type="ECO:0000256" key="6">
    <source>
        <dbReference type="ARBA" id="ARBA00022729"/>
    </source>
</evidence>
<sequence>MSAVARWLGRVVPAIFLSGGVLAAAPVSAQSDLDVVASILPLHALAAAVSEGVGEPALLLEGGASPHSFSLRPSDARELADAELVIWIGEDLELFLRRPLETVAAKATVLTVSELEGITLLPVREAGLHSTAELAHDHDHDQDNDHDHDAGHDHDHAHGSYDPHLWLDPANAQVIAAAIAETLTEIDPAHAEQYRANAAALQESLTELESDLRAQLEPLKGSSFLVFHDGYQYFEAAFDLPSAGALSLGPERQPGAQRLKEIRAWVAQEEAVCLFSEPQFEPRIARVVVEGTDARLGELDPLGATLAPGPHAYEQLLRALADSLTECLTAD</sequence>
<keyword evidence="15" id="KW-1185">Reference proteome</keyword>
<dbReference type="PANTHER" id="PTHR42953:SF3">
    <property type="entry name" value="HIGH-AFFINITY ZINC UPTAKE SYSTEM PROTEIN ZNUA"/>
    <property type="match status" value="1"/>
</dbReference>
<gene>
    <name evidence="14" type="primary">znuA</name>
    <name evidence="14" type="ORF">P2G67_04230</name>
</gene>
<dbReference type="EMBL" id="JARHUD010000002">
    <property type="protein sequence ID" value="MDF2095179.1"/>
    <property type="molecule type" value="Genomic_DNA"/>
</dbReference>
<feature type="signal peptide" evidence="13">
    <location>
        <begin position="1"/>
        <end position="23"/>
    </location>
</feature>
<comment type="caution">
    <text evidence="14">The sequence shown here is derived from an EMBL/GenBank/DDBJ whole genome shotgun (WGS) entry which is preliminary data.</text>
</comment>
<dbReference type="PANTHER" id="PTHR42953">
    <property type="entry name" value="HIGH-AFFINITY ZINC UPTAKE SYSTEM PROTEIN ZNUA-RELATED"/>
    <property type="match status" value="1"/>
</dbReference>
<dbReference type="Gene3D" id="3.40.50.1980">
    <property type="entry name" value="Nitrogenase molybdenum iron protein domain"/>
    <property type="match status" value="2"/>
</dbReference>
<evidence type="ECO:0000256" key="1">
    <source>
        <dbReference type="ARBA" id="ARBA00004418"/>
    </source>
</evidence>
<reference evidence="14 15" key="1">
    <citation type="submission" date="2023-03" db="EMBL/GenBank/DDBJ databases">
        <title>Fodinicurvata sp. CAU 1616 isolated from sea sendiment.</title>
        <authorList>
            <person name="Kim W."/>
        </authorList>
    </citation>
    <scope>NUCLEOTIDE SEQUENCE [LARGE SCALE GENOMIC DNA]</scope>
    <source>
        <strain evidence="14 15">CAU 1616</strain>
    </source>
</reference>
<feature type="chain" id="PRO_5045214994" description="High-affinity zinc uptake system protein ZnuA" evidence="13">
    <location>
        <begin position="24"/>
        <end position="331"/>
    </location>
</feature>
<dbReference type="InterPro" id="IPR035520">
    <property type="entry name" value="ZnuA"/>
</dbReference>
<keyword evidence="9" id="KW-0864">Zinc transport</keyword>
<evidence type="ECO:0000256" key="7">
    <source>
        <dbReference type="ARBA" id="ARBA00022764"/>
    </source>
</evidence>
<evidence type="ECO:0000256" key="8">
    <source>
        <dbReference type="ARBA" id="ARBA00022833"/>
    </source>
</evidence>
<keyword evidence="7" id="KW-0574">Periplasm</keyword>
<dbReference type="SUPFAM" id="SSF53807">
    <property type="entry name" value="Helical backbone' metal receptor"/>
    <property type="match status" value="1"/>
</dbReference>
<name>A0ABT5YJR1_9PROT</name>
<keyword evidence="5" id="KW-0479">Metal-binding</keyword>
<evidence type="ECO:0000313" key="14">
    <source>
        <dbReference type="EMBL" id="MDF2095179.1"/>
    </source>
</evidence>
<keyword evidence="11" id="KW-1015">Disulfide bond</keyword>
<evidence type="ECO:0000256" key="5">
    <source>
        <dbReference type="ARBA" id="ARBA00022723"/>
    </source>
</evidence>
<evidence type="ECO:0000256" key="10">
    <source>
        <dbReference type="ARBA" id="ARBA00023065"/>
    </source>
</evidence>
<proteinExistence type="inferred from homology"/>
<comment type="similarity">
    <text evidence="2">Belongs to the bacterial solute-binding protein 9 family.</text>
</comment>
<evidence type="ECO:0000313" key="15">
    <source>
        <dbReference type="Proteomes" id="UP001215503"/>
    </source>
</evidence>
<organism evidence="14 15">
    <name type="scientific">Aquibaculum arenosum</name>
    <dbReference type="NCBI Taxonomy" id="3032591"/>
    <lineage>
        <taxon>Bacteria</taxon>
        <taxon>Pseudomonadati</taxon>
        <taxon>Pseudomonadota</taxon>
        <taxon>Alphaproteobacteria</taxon>
        <taxon>Rhodospirillales</taxon>
        <taxon>Rhodovibrionaceae</taxon>
        <taxon>Aquibaculum</taxon>
    </lineage>
</organism>
<comment type="subcellular location">
    <subcellularLocation>
        <location evidence="1">Periplasm</location>
    </subcellularLocation>
</comment>
<evidence type="ECO:0000256" key="11">
    <source>
        <dbReference type="ARBA" id="ARBA00023157"/>
    </source>
</evidence>
<dbReference type="NCBIfam" id="NF007091">
    <property type="entry name" value="PRK09545.1"/>
    <property type="match status" value="1"/>
</dbReference>
<protein>
    <recommendedName>
        <fullName evidence="3">High-affinity zinc uptake system protein ZnuA</fullName>
    </recommendedName>
</protein>
<keyword evidence="8" id="KW-0862">Zinc</keyword>